<evidence type="ECO:0000256" key="5">
    <source>
        <dbReference type="HAMAP-Rule" id="MF_00340"/>
    </source>
</evidence>
<dbReference type="SUPFAM" id="SSF57829">
    <property type="entry name" value="Zn-binding ribosomal proteins"/>
    <property type="match status" value="1"/>
</dbReference>
<comment type="caution">
    <text evidence="6">The sequence shown here is derived from an EMBL/GenBank/DDBJ whole genome shotgun (WGS) entry which is preliminary data.</text>
</comment>
<dbReference type="InterPro" id="IPR044957">
    <property type="entry name" value="Ribosomal_bL32_bact"/>
</dbReference>
<dbReference type="RefSeq" id="WP_097642978.1">
    <property type="nucleotide sequence ID" value="NZ_NQWI01000014.1"/>
</dbReference>
<dbReference type="OrthoDB" id="9812874at2"/>
<evidence type="ECO:0000256" key="1">
    <source>
        <dbReference type="ARBA" id="ARBA00008560"/>
    </source>
</evidence>
<sequence>MGAVPKRKVSRHRRGNRRQHLALTPPVMATCPRCGQKMRAHYVCKNCGTYKGRQVLKLAPTEE</sequence>
<keyword evidence="3 5" id="KW-0687">Ribonucleoprotein</keyword>
<dbReference type="Proteomes" id="UP000220527">
    <property type="component" value="Unassembled WGS sequence"/>
</dbReference>
<keyword evidence="7" id="KW-1185">Reference proteome</keyword>
<dbReference type="InterPro" id="IPR011332">
    <property type="entry name" value="Ribosomal_zn-bd"/>
</dbReference>
<accession>A0A2A6RMK4</accession>
<evidence type="ECO:0000256" key="4">
    <source>
        <dbReference type="ARBA" id="ARBA00035178"/>
    </source>
</evidence>
<evidence type="ECO:0000313" key="7">
    <source>
        <dbReference type="Proteomes" id="UP000220527"/>
    </source>
</evidence>
<name>A0A2A6RMK4_9CHLR</name>
<gene>
    <name evidence="5" type="primary">rpmF</name>
    <name evidence="6" type="ORF">CJ255_04920</name>
</gene>
<proteinExistence type="inferred from homology"/>
<dbReference type="NCBIfam" id="TIGR01031">
    <property type="entry name" value="rpmF_bact"/>
    <property type="match status" value="1"/>
</dbReference>
<comment type="similarity">
    <text evidence="1 5">Belongs to the bacterial ribosomal protein bL32 family.</text>
</comment>
<dbReference type="InterPro" id="IPR002677">
    <property type="entry name" value="Ribosomal_bL32"/>
</dbReference>
<protein>
    <recommendedName>
        <fullName evidence="4 5">Large ribosomal subunit protein bL32</fullName>
    </recommendedName>
</protein>
<reference evidence="7" key="1">
    <citation type="submission" date="2017-08" db="EMBL/GenBank/DDBJ databases">
        <authorList>
            <person name="Grouzdev D.S."/>
            <person name="Gaisin V.A."/>
            <person name="Rysina M.S."/>
            <person name="Gorlenko V.M."/>
        </authorList>
    </citation>
    <scope>NUCLEOTIDE SEQUENCE [LARGE SCALE GENOMIC DNA]</scope>
    <source>
        <strain evidence="7">Kir15-3F</strain>
    </source>
</reference>
<dbReference type="AlphaFoldDB" id="A0A2A6RMK4"/>
<dbReference type="GO" id="GO:0006412">
    <property type="term" value="P:translation"/>
    <property type="evidence" value="ECO:0007669"/>
    <property type="project" value="UniProtKB-UniRule"/>
</dbReference>
<dbReference type="Pfam" id="PF01783">
    <property type="entry name" value="Ribosomal_L32p"/>
    <property type="match status" value="1"/>
</dbReference>
<evidence type="ECO:0000313" key="6">
    <source>
        <dbReference type="EMBL" id="PDW04173.1"/>
    </source>
</evidence>
<dbReference type="EMBL" id="NQWI01000014">
    <property type="protein sequence ID" value="PDW04173.1"/>
    <property type="molecule type" value="Genomic_DNA"/>
</dbReference>
<dbReference type="GO" id="GO:0003735">
    <property type="term" value="F:structural constituent of ribosome"/>
    <property type="evidence" value="ECO:0007669"/>
    <property type="project" value="InterPro"/>
</dbReference>
<dbReference type="PANTHER" id="PTHR35534:SF1">
    <property type="entry name" value="LARGE RIBOSOMAL SUBUNIT PROTEIN BL32"/>
    <property type="match status" value="1"/>
</dbReference>
<evidence type="ECO:0000256" key="2">
    <source>
        <dbReference type="ARBA" id="ARBA00022980"/>
    </source>
</evidence>
<dbReference type="HAMAP" id="MF_00340">
    <property type="entry name" value="Ribosomal_bL32"/>
    <property type="match status" value="1"/>
</dbReference>
<evidence type="ECO:0000256" key="3">
    <source>
        <dbReference type="ARBA" id="ARBA00023274"/>
    </source>
</evidence>
<dbReference type="PANTHER" id="PTHR35534">
    <property type="entry name" value="50S RIBOSOMAL PROTEIN L32"/>
    <property type="match status" value="1"/>
</dbReference>
<organism evidence="6 7">
    <name type="scientific">Candidatus Viridilinea mediisalina</name>
    <dbReference type="NCBI Taxonomy" id="2024553"/>
    <lineage>
        <taxon>Bacteria</taxon>
        <taxon>Bacillati</taxon>
        <taxon>Chloroflexota</taxon>
        <taxon>Chloroflexia</taxon>
        <taxon>Chloroflexales</taxon>
        <taxon>Chloroflexineae</taxon>
        <taxon>Oscillochloridaceae</taxon>
        <taxon>Candidatus Viridilinea</taxon>
    </lineage>
</organism>
<keyword evidence="2 5" id="KW-0689">Ribosomal protein</keyword>
<dbReference type="GO" id="GO:0015934">
    <property type="term" value="C:large ribosomal subunit"/>
    <property type="evidence" value="ECO:0007669"/>
    <property type="project" value="InterPro"/>
</dbReference>